<organism evidence="2 3">
    <name type="scientific">Oxalobacter paraformigenes</name>
    <dbReference type="NCBI Taxonomy" id="556268"/>
    <lineage>
        <taxon>Bacteria</taxon>
        <taxon>Pseudomonadati</taxon>
        <taxon>Pseudomonadota</taxon>
        <taxon>Betaproteobacteria</taxon>
        <taxon>Burkholderiales</taxon>
        <taxon>Oxalobacteraceae</taxon>
        <taxon>Oxalobacter</taxon>
    </lineage>
</organism>
<dbReference type="AlphaFoldDB" id="T5LUT4"/>
<evidence type="ECO:0000256" key="1">
    <source>
        <dbReference type="SAM" id="MobiDB-lite"/>
    </source>
</evidence>
<comment type="caution">
    <text evidence="2">The sequence shown here is derived from an EMBL/GenBank/DDBJ whole genome shotgun (WGS) entry which is preliminary data.</text>
</comment>
<protein>
    <submittedName>
        <fullName evidence="2">Uncharacterized protein</fullName>
    </submittedName>
</protein>
<sequence length="226" mass="25397">KKTMNDFENHFGSAGERFSGSQNPDEQNGWADKQQRELERQRKALERQQTLNKPASNAPGFTAAPTGLTPAMEPETPLPQTGPLKAEPAKKERAERVEKAETDLPDFTKHWDDPLSKLPSGQINSHLANKYSGRTGPRDWAGRPFLPHEAKPMIEKWKKDLHDMSQDMRDVLFLSNYQNDPTFRERANRAIHEWNRIMPEPKAGRPASEVTPGKGSPLSGQAASLP</sequence>
<dbReference type="EMBL" id="ACDP02000012">
    <property type="protein sequence ID" value="EQM95253.1"/>
    <property type="molecule type" value="Genomic_DNA"/>
</dbReference>
<gene>
    <name evidence="2" type="ORF">OFAG_02189</name>
</gene>
<accession>T5LUT4</accession>
<feature type="compositionally biased region" description="Basic and acidic residues" evidence="1">
    <location>
        <begin position="87"/>
        <end position="115"/>
    </location>
</feature>
<feature type="region of interest" description="Disordered" evidence="1">
    <location>
        <begin position="196"/>
        <end position="226"/>
    </location>
</feature>
<feature type="non-terminal residue" evidence="2">
    <location>
        <position position="1"/>
    </location>
</feature>
<reference evidence="2" key="1">
    <citation type="submission" date="2011-10" db="EMBL/GenBank/DDBJ databases">
        <title>The Genome Sequence of Oxalobacter formigenes HOxBLS.</title>
        <authorList>
            <consortium name="The Broad Institute Genome Sequencing Platform"/>
            <person name="Earl A."/>
            <person name="Ward D."/>
            <person name="Feldgarden M."/>
            <person name="Gevers D."/>
            <person name="Allison M.J."/>
            <person name="Humphrey S."/>
            <person name="Young S.K."/>
            <person name="Zeng Q."/>
            <person name="Gargeya S."/>
            <person name="Fitzgerald M."/>
            <person name="Haas B."/>
            <person name="Abouelleil A."/>
            <person name="Alvarado L."/>
            <person name="Arachchi H.M."/>
            <person name="Berlin A."/>
            <person name="Brown A."/>
            <person name="Chapman S.B."/>
            <person name="Chen Z."/>
            <person name="Dunbar C."/>
            <person name="Freedman E."/>
            <person name="Gearin G."/>
            <person name="Goldberg J."/>
            <person name="Griggs A."/>
            <person name="Gujja S."/>
            <person name="Heiman D."/>
            <person name="Howarth C."/>
            <person name="Larson L."/>
            <person name="Lui A."/>
            <person name="MacDonald P.J.P."/>
            <person name="Montmayeur A."/>
            <person name="Murphy C."/>
            <person name="Neiman D."/>
            <person name="Pearson M."/>
            <person name="Priest M."/>
            <person name="Roberts A."/>
            <person name="Saif S."/>
            <person name="Shea T."/>
            <person name="Shenoy N."/>
            <person name="Sisk P."/>
            <person name="Stolte C."/>
            <person name="Sykes S."/>
            <person name="Wortman J."/>
            <person name="Nusbaum C."/>
            <person name="Birren B."/>
        </authorList>
    </citation>
    <scope>NUCLEOTIDE SEQUENCE [LARGE SCALE GENOMIC DNA]</scope>
    <source>
        <strain evidence="2">HOxBLS</strain>
    </source>
</reference>
<proteinExistence type="predicted"/>
<dbReference type="HOGENOM" id="CLU_1227080_0_0_4"/>
<feature type="compositionally biased region" description="Basic and acidic residues" evidence="1">
    <location>
        <begin position="136"/>
        <end position="145"/>
    </location>
</feature>
<name>T5LUT4_9BURK</name>
<evidence type="ECO:0000313" key="3">
    <source>
        <dbReference type="Proteomes" id="UP000003973"/>
    </source>
</evidence>
<feature type="non-terminal residue" evidence="2">
    <location>
        <position position="226"/>
    </location>
</feature>
<evidence type="ECO:0000313" key="2">
    <source>
        <dbReference type="EMBL" id="EQM95253.1"/>
    </source>
</evidence>
<dbReference type="Proteomes" id="UP000003973">
    <property type="component" value="Unassembled WGS sequence"/>
</dbReference>
<keyword evidence="3" id="KW-1185">Reference proteome</keyword>
<feature type="compositionally biased region" description="Basic and acidic residues" evidence="1">
    <location>
        <begin position="33"/>
        <end position="46"/>
    </location>
</feature>
<feature type="region of interest" description="Disordered" evidence="1">
    <location>
        <begin position="1"/>
        <end position="145"/>
    </location>
</feature>